<dbReference type="Proteomes" id="UP000035036">
    <property type="component" value="Plasmid pGSUB1"/>
</dbReference>
<gene>
    <name evidence="1" type="ORF">GSUB_16820</name>
</gene>
<dbReference type="EMBL" id="CP010312">
    <property type="protein sequence ID" value="AJF08164.1"/>
    <property type="molecule type" value="Genomic_DNA"/>
</dbReference>
<name>A0A0B5FU15_9BACT</name>
<organism evidence="1 2">
    <name type="scientific">Geoalkalibacter subterraneus</name>
    <dbReference type="NCBI Taxonomy" id="483547"/>
    <lineage>
        <taxon>Bacteria</taxon>
        <taxon>Pseudomonadati</taxon>
        <taxon>Thermodesulfobacteriota</taxon>
        <taxon>Desulfuromonadia</taxon>
        <taxon>Desulfuromonadales</taxon>
        <taxon>Geoalkalibacteraceae</taxon>
        <taxon>Geoalkalibacter</taxon>
    </lineage>
</organism>
<evidence type="ECO:0000313" key="2">
    <source>
        <dbReference type="Proteomes" id="UP000035036"/>
    </source>
</evidence>
<accession>A0A0B5FU15</accession>
<protein>
    <submittedName>
        <fullName evidence="1">Uncharacterized protein</fullName>
    </submittedName>
</protein>
<evidence type="ECO:0000313" key="1">
    <source>
        <dbReference type="EMBL" id="AJF08164.1"/>
    </source>
</evidence>
<keyword evidence="2" id="KW-1185">Reference proteome</keyword>
<keyword evidence="1" id="KW-0614">Plasmid</keyword>
<dbReference type="KEGG" id="gsb:GSUB_16820"/>
<dbReference type="HOGENOM" id="CLU_2508013_0_0_7"/>
<geneLocation type="plasmid" evidence="1 2">
    <name>pGSUB1</name>
</geneLocation>
<sequence length="85" mass="9560">MVLVNHCKEDIALTFSLLDPKEALVAAFEQGRGNFSTWTYRPADEYPIQEDAVAFRLGSWVVAKNSGCEVETRVREVCHAQPSLF</sequence>
<reference evidence="1 2" key="1">
    <citation type="journal article" date="2015" name="Genome Announc.">
        <title>Genomes of Geoalkalibacter ferrihydriticus Z-0531T and Geoalkalibacter subterraneus Red1T, Two Haloalkaliphilic Metal-Reducing Deltaproteobacteria.</title>
        <authorList>
            <person name="Badalamenti J.P."/>
            <person name="Krajmalnik-Brown R."/>
            <person name="Torres C.I."/>
            <person name="Bond D.R."/>
        </authorList>
    </citation>
    <scope>NUCLEOTIDE SEQUENCE [LARGE SCALE GENOMIC DNA]</scope>
    <source>
        <strain evidence="1 2">Red1</strain>
        <plasmid evidence="2">Plasmid pGSUB1</plasmid>
    </source>
</reference>
<dbReference type="AlphaFoldDB" id="A0A0B5FU15"/>
<proteinExistence type="predicted"/>